<evidence type="ECO:0000259" key="5">
    <source>
        <dbReference type="PROSITE" id="PS51900"/>
    </source>
</evidence>
<dbReference type="PROSITE" id="PS51900">
    <property type="entry name" value="CB"/>
    <property type="match status" value="1"/>
</dbReference>
<evidence type="ECO:0000256" key="3">
    <source>
        <dbReference type="PROSITE-ProRule" id="PRU01248"/>
    </source>
</evidence>
<dbReference type="InterPro" id="IPR044068">
    <property type="entry name" value="CB"/>
</dbReference>
<gene>
    <name evidence="6" type="ORF">SAMN02745243_03197</name>
</gene>
<protein>
    <submittedName>
        <fullName evidence="6">Site-specific recombinase XerD</fullName>
    </submittedName>
</protein>
<feature type="domain" description="Core-binding (CB)" evidence="5">
    <location>
        <begin position="112"/>
        <end position="196"/>
    </location>
</feature>
<evidence type="ECO:0000256" key="2">
    <source>
        <dbReference type="ARBA" id="ARBA00023172"/>
    </source>
</evidence>
<dbReference type="GO" id="GO:0003677">
    <property type="term" value="F:DNA binding"/>
    <property type="evidence" value="ECO:0007669"/>
    <property type="project" value="UniProtKB-UniRule"/>
</dbReference>
<reference evidence="6 7" key="1">
    <citation type="submission" date="2016-11" db="EMBL/GenBank/DDBJ databases">
        <authorList>
            <person name="Jaros S."/>
            <person name="Januszkiewicz K."/>
            <person name="Wedrychowicz H."/>
        </authorList>
    </citation>
    <scope>NUCLEOTIDE SEQUENCE [LARGE SCALE GENOMIC DNA]</scope>
    <source>
        <strain evidence="6 7">DSM 15480</strain>
    </source>
</reference>
<dbReference type="AlphaFoldDB" id="A0A1M6TD24"/>
<dbReference type="InterPro" id="IPR010998">
    <property type="entry name" value="Integrase_recombinase_N"/>
</dbReference>
<evidence type="ECO:0000259" key="4">
    <source>
        <dbReference type="PROSITE" id="PS51898"/>
    </source>
</evidence>
<dbReference type="InterPro" id="IPR050090">
    <property type="entry name" value="Tyrosine_recombinase_XerCD"/>
</dbReference>
<dbReference type="InterPro" id="IPR002104">
    <property type="entry name" value="Integrase_catalytic"/>
</dbReference>
<dbReference type="InterPro" id="IPR013762">
    <property type="entry name" value="Integrase-like_cat_sf"/>
</dbReference>
<accession>A0A1M6TD24</accession>
<dbReference type="RefSeq" id="WP_073112277.1">
    <property type="nucleotide sequence ID" value="NZ_FQZY01000057.1"/>
</dbReference>
<dbReference type="PANTHER" id="PTHR30349:SF90">
    <property type="entry name" value="TYROSINE RECOMBINASE XERD"/>
    <property type="match status" value="1"/>
</dbReference>
<dbReference type="InterPro" id="IPR011010">
    <property type="entry name" value="DNA_brk_join_enz"/>
</dbReference>
<sequence>MIDSSYNDTLYDAIQQFREHITQNYGADSIVAKSYIRIADGFQRYVNDKDPSPPPELAIQEYYSLTVGVPPFEAPLSKSKERCARSIRMIQDFFHNEVPKRRYVSHSIKCPASYQDILDRYETVMKEDQKSNGTIRTRSGRMKTFFVFLAVKGCVAIENITPELFSDYVASLSDRYSSQGKASLLYTLRNFFSYDEFSEMLTFDPGSFLTGIHSRKHERLPSFYTVEEVKRILNAVNRNTLWGKTVYLMILLACVYGLRSSDIKALTFDDVDWEGRTITVTQFKTHREVSLPIIDEVLFALLDYIKNARPRVDNPQIFIRLRKPHIPYSMDDHFGDKIYPYFKIAGVDTKGKHHGLHSLRHSLATTLFESGTPVNEIAVILGHTSAASTKTYVWSDIEHLKIAALEVPEK</sequence>
<proteinExistence type="predicted"/>
<dbReference type="Gene3D" id="1.10.150.130">
    <property type="match status" value="1"/>
</dbReference>
<evidence type="ECO:0000313" key="6">
    <source>
        <dbReference type="EMBL" id="SHK54726.1"/>
    </source>
</evidence>
<dbReference type="OrthoDB" id="9802329at2"/>
<evidence type="ECO:0000313" key="7">
    <source>
        <dbReference type="Proteomes" id="UP000184301"/>
    </source>
</evidence>
<dbReference type="Pfam" id="PF00589">
    <property type="entry name" value="Phage_integrase"/>
    <property type="match status" value="1"/>
</dbReference>
<keyword evidence="1 3" id="KW-0238">DNA-binding</keyword>
<organism evidence="6 7">
    <name type="scientific">Hespellia stercorisuis DSM 15480</name>
    <dbReference type="NCBI Taxonomy" id="1121950"/>
    <lineage>
        <taxon>Bacteria</taxon>
        <taxon>Bacillati</taxon>
        <taxon>Bacillota</taxon>
        <taxon>Clostridia</taxon>
        <taxon>Lachnospirales</taxon>
        <taxon>Lachnospiraceae</taxon>
        <taxon>Hespellia</taxon>
    </lineage>
</organism>
<evidence type="ECO:0000256" key="1">
    <source>
        <dbReference type="ARBA" id="ARBA00023125"/>
    </source>
</evidence>
<dbReference type="PANTHER" id="PTHR30349">
    <property type="entry name" value="PHAGE INTEGRASE-RELATED"/>
    <property type="match status" value="1"/>
</dbReference>
<keyword evidence="7" id="KW-1185">Reference proteome</keyword>
<keyword evidence="2" id="KW-0233">DNA recombination</keyword>
<dbReference type="GO" id="GO:0015074">
    <property type="term" value="P:DNA integration"/>
    <property type="evidence" value="ECO:0007669"/>
    <property type="project" value="InterPro"/>
</dbReference>
<dbReference type="Proteomes" id="UP000184301">
    <property type="component" value="Unassembled WGS sequence"/>
</dbReference>
<name>A0A1M6TD24_9FIRM</name>
<dbReference type="SUPFAM" id="SSF56349">
    <property type="entry name" value="DNA breaking-rejoining enzymes"/>
    <property type="match status" value="1"/>
</dbReference>
<dbReference type="GO" id="GO:0006310">
    <property type="term" value="P:DNA recombination"/>
    <property type="evidence" value="ECO:0007669"/>
    <property type="project" value="UniProtKB-KW"/>
</dbReference>
<dbReference type="PROSITE" id="PS51898">
    <property type="entry name" value="TYR_RECOMBINASE"/>
    <property type="match status" value="1"/>
</dbReference>
<dbReference type="Gene3D" id="1.10.443.10">
    <property type="entry name" value="Intergrase catalytic core"/>
    <property type="match status" value="1"/>
</dbReference>
<dbReference type="EMBL" id="FQZY01000057">
    <property type="protein sequence ID" value="SHK54726.1"/>
    <property type="molecule type" value="Genomic_DNA"/>
</dbReference>
<dbReference type="STRING" id="1121950.SAMN02745243_03197"/>
<feature type="domain" description="Tyr recombinase" evidence="4">
    <location>
        <begin position="219"/>
        <end position="405"/>
    </location>
</feature>